<evidence type="ECO:0000256" key="5">
    <source>
        <dbReference type="ARBA" id="ARBA00023054"/>
    </source>
</evidence>
<reference evidence="10" key="1">
    <citation type="submission" date="2021-06" db="EMBL/GenBank/DDBJ databases">
        <title>Parelaphostrongylus tenuis whole genome reference sequence.</title>
        <authorList>
            <person name="Garwood T.J."/>
            <person name="Larsen P.A."/>
            <person name="Fountain-Jones N.M."/>
            <person name="Garbe J.R."/>
            <person name="Macchietto M.G."/>
            <person name="Kania S.A."/>
            <person name="Gerhold R.W."/>
            <person name="Richards J.E."/>
            <person name="Wolf T.M."/>
        </authorList>
    </citation>
    <scope>NUCLEOTIDE SEQUENCE</scope>
    <source>
        <strain evidence="10">MNPRO001-30</strain>
        <tissue evidence="10">Meninges</tissue>
    </source>
</reference>
<dbReference type="Pfam" id="PF15313">
    <property type="entry name" value="HEXIM"/>
    <property type="match status" value="1"/>
</dbReference>
<evidence type="ECO:0000256" key="1">
    <source>
        <dbReference type="ARBA" id="ARBA00004123"/>
    </source>
</evidence>
<dbReference type="GO" id="GO:0004861">
    <property type="term" value="F:cyclin-dependent protein serine/threonine kinase inhibitor activity"/>
    <property type="evidence" value="ECO:0007669"/>
    <property type="project" value="InterPro"/>
</dbReference>
<dbReference type="EMBL" id="JAHQIW010005797">
    <property type="protein sequence ID" value="KAJ1367189.1"/>
    <property type="molecule type" value="Genomic_DNA"/>
</dbReference>
<keyword evidence="3" id="KW-0678">Repressor</keyword>
<evidence type="ECO:0000256" key="3">
    <source>
        <dbReference type="ARBA" id="ARBA00022491"/>
    </source>
</evidence>
<dbReference type="AlphaFoldDB" id="A0AAD5WED6"/>
<dbReference type="Proteomes" id="UP001196413">
    <property type="component" value="Unassembled WGS sequence"/>
</dbReference>
<comment type="subcellular location">
    <subcellularLocation>
        <location evidence="1">Nucleus</location>
    </subcellularLocation>
</comment>
<evidence type="ECO:0000256" key="2">
    <source>
        <dbReference type="ARBA" id="ARBA00008409"/>
    </source>
</evidence>
<feature type="region of interest" description="Disordered" evidence="9">
    <location>
        <begin position="102"/>
        <end position="142"/>
    </location>
</feature>
<dbReference type="PRINTS" id="PR02094">
    <property type="entry name" value="HEXIMFAMILY"/>
</dbReference>
<sequence>MNWLRANTLCVTIVLPYLAQSHLRDHNDPTDPVDQGIWTVFSSAATYILCVCVRTVLQRFPRSGGSQLSFLRGDHLHRHRHRRRRRDLVCDSCTIGRDSSITPRVARGDEHDASVSEGDVEVEKKRRKTRRRRANKNRFKPYHSLSPEEKIALDAAETARSERRTRERMANGKPMAPSNTTQFLLEDREARAGQGLEVELAYEASERRRVRSISVSSEFVATSEGASSSGDSETDKEMDREFEAEFEEYTMDRISKLTKDEMTREILDKEKNAELYQENMSKMMKENQRLRKMLLDNGIVVDRSPTSQSVV</sequence>
<organism evidence="10 11">
    <name type="scientific">Parelaphostrongylus tenuis</name>
    <name type="common">Meningeal worm</name>
    <dbReference type="NCBI Taxonomy" id="148309"/>
    <lineage>
        <taxon>Eukaryota</taxon>
        <taxon>Metazoa</taxon>
        <taxon>Ecdysozoa</taxon>
        <taxon>Nematoda</taxon>
        <taxon>Chromadorea</taxon>
        <taxon>Rhabditida</taxon>
        <taxon>Rhabditina</taxon>
        <taxon>Rhabditomorpha</taxon>
        <taxon>Strongyloidea</taxon>
        <taxon>Metastrongylidae</taxon>
        <taxon>Parelaphostrongylus</taxon>
    </lineage>
</organism>
<feature type="region of interest" description="Disordered" evidence="9">
    <location>
        <begin position="220"/>
        <end position="239"/>
    </location>
</feature>
<evidence type="ECO:0000256" key="7">
    <source>
        <dbReference type="ARBA" id="ARBA00023242"/>
    </source>
</evidence>
<keyword evidence="4" id="KW-0805">Transcription regulation</keyword>
<dbReference type="InterPro" id="IPR024872">
    <property type="entry name" value="HEXIM"/>
</dbReference>
<comment type="similarity">
    <text evidence="2">Belongs to the HEXIM family.</text>
</comment>
<keyword evidence="11" id="KW-1185">Reference proteome</keyword>
<evidence type="ECO:0000313" key="10">
    <source>
        <dbReference type="EMBL" id="KAJ1367189.1"/>
    </source>
</evidence>
<dbReference type="GO" id="GO:0000122">
    <property type="term" value="P:negative regulation of transcription by RNA polymerase II"/>
    <property type="evidence" value="ECO:0007669"/>
    <property type="project" value="InterPro"/>
</dbReference>
<protein>
    <submittedName>
        <fullName evidence="10">Uncharacterized protein</fullName>
    </submittedName>
</protein>
<evidence type="ECO:0000256" key="9">
    <source>
        <dbReference type="SAM" id="MobiDB-lite"/>
    </source>
</evidence>
<dbReference type="PANTHER" id="PTHR13469">
    <property type="entry name" value="HEXAMETHYLENE BISACETAMIDE INDUCIBLE 1"/>
    <property type="match status" value="1"/>
</dbReference>
<keyword evidence="5 8" id="KW-0175">Coiled coil</keyword>
<comment type="caution">
    <text evidence="10">The sequence shown here is derived from an EMBL/GenBank/DDBJ whole genome shotgun (WGS) entry which is preliminary data.</text>
</comment>
<dbReference type="GO" id="GO:0005654">
    <property type="term" value="C:nucleoplasm"/>
    <property type="evidence" value="ECO:0007669"/>
    <property type="project" value="TreeGrafter"/>
</dbReference>
<feature type="compositionally biased region" description="Basic residues" evidence="9">
    <location>
        <begin position="125"/>
        <end position="141"/>
    </location>
</feature>
<dbReference type="PANTHER" id="PTHR13469:SF8">
    <property type="entry name" value="HEXIM P-TEFB COMPLEX SUBUNIT 1"/>
    <property type="match status" value="1"/>
</dbReference>
<name>A0AAD5WED6_PARTN</name>
<keyword evidence="6" id="KW-0804">Transcription</keyword>
<evidence type="ECO:0000256" key="4">
    <source>
        <dbReference type="ARBA" id="ARBA00023015"/>
    </source>
</evidence>
<dbReference type="GO" id="GO:0005737">
    <property type="term" value="C:cytoplasm"/>
    <property type="evidence" value="ECO:0007669"/>
    <property type="project" value="InterPro"/>
</dbReference>
<keyword evidence="7" id="KW-0539">Nucleus</keyword>
<proteinExistence type="inferred from homology"/>
<gene>
    <name evidence="10" type="ORF">KIN20_028051</name>
</gene>
<dbReference type="GO" id="GO:0097322">
    <property type="term" value="F:7SK snRNA binding"/>
    <property type="evidence" value="ECO:0007669"/>
    <property type="project" value="TreeGrafter"/>
</dbReference>
<evidence type="ECO:0000256" key="6">
    <source>
        <dbReference type="ARBA" id="ARBA00023163"/>
    </source>
</evidence>
<evidence type="ECO:0000256" key="8">
    <source>
        <dbReference type="SAM" id="Coils"/>
    </source>
</evidence>
<accession>A0AAD5WED6</accession>
<feature type="coiled-coil region" evidence="8">
    <location>
        <begin position="259"/>
        <end position="293"/>
    </location>
</feature>
<evidence type="ECO:0000313" key="11">
    <source>
        <dbReference type="Proteomes" id="UP001196413"/>
    </source>
</evidence>